<feature type="domain" description="CUE" evidence="2">
    <location>
        <begin position="11"/>
        <end position="47"/>
    </location>
</feature>
<keyword evidence="4" id="KW-1185">Reference proteome</keyword>
<dbReference type="Pfam" id="PF02845">
    <property type="entry name" value="CUE"/>
    <property type="match status" value="1"/>
</dbReference>
<comment type="caution">
    <text evidence="3">The sequence shown here is derived from an EMBL/GenBank/DDBJ whole genome shotgun (WGS) entry which is preliminary data.</text>
</comment>
<feature type="coiled-coil region" evidence="1">
    <location>
        <begin position="54"/>
        <end position="88"/>
    </location>
</feature>
<evidence type="ECO:0000256" key="1">
    <source>
        <dbReference type="SAM" id="Coils"/>
    </source>
</evidence>
<dbReference type="AlphaFoldDB" id="A0A2P6NCA1"/>
<dbReference type="GO" id="GO:0043130">
    <property type="term" value="F:ubiquitin binding"/>
    <property type="evidence" value="ECO:0007669"/>
    <property type="project" value="InterPro"/>
</dbReference>
<sequence length="305" mass="33818">MSVNAEVEGQETLKAIFPDASDVLIQNALRRSQGIVDEAADLILSGQVIEGTGEQDDEALARQLQEQMDRQEEDNAATDAELAKILAEEISESKTQNDFDELLAQQLFLFHKGTPPVERKSADELPAHLQRHVKGETVPGFEKEFGELVLPPINETIDSPFGIINCGVSDLKMEKKVVLKPEAVEVTLNGTDRVVMIIDDISASVREFKWFYKKETFPKIEDDGVATAKFEKGRMEVTMAVSARTGAVLVLSSVFKIGQLGTKISFIYNLLISAFDKSIQAALEKEIAEMIEIRLKKESFSDNDL</sequence>
<dbReference type="SUPFAM" id="SSF55394">
    <property type="entry name" value="Bactericidal permeability-increasing protein, BPI"/>
    <property type="match status" value="1"/>
</dbReference>
<evidence type="ECO:0000259" key="2">
    <source>
        <dbReference type="Pfam" id="PF02845"/>
    </source>
</evidence>
<organism evidence="3 4">
    <name type="scientific">Planoprotostelium fungivorum</name>
    <dbReference type="NCBI Taxonomy" id="1890364"/>
    <lineage>
        <taxon>Eukaryota</taxon>
        <taxon>Amoebozoa</taxon>
        <taxon>Evosea</taxon>
        <taxon>Variosea</taxon>
        <taxon>Cavosteliida</taxon>
        <taxon>Cavosteliaceae</taxon>
        <taxon>Planoprotostelium</taxon>
    </lineage>
</organism>
<evidence type="ECO:0000313" key="4">
    <source>
        <dbReference type="Proteomes" id="UP000241769"/>
    </source>
</evidence>
<dbReference type="EMBL" id="MDYQ01000121">
    <property type="protein sequence ID" value="PRP81594.1"/>
    <property type="molecule type" value="Genomic_DNA"/>
</dbReference>
<dbReference type="CDD" id="cd14279">
    <property type="entry name" value="CUE"/>
    <property type="match status" value="1"/>
</dbReference>
<reference evidence="3 4" key="1">
    <citation type="journal article" date="2018" name="Genome Biol. Evol.">
        <title>Multiple Roots of Fruiting Body Formation in Amoebozoa.</title>
        <authorList>
            <person name="Hillmann F."/>
            <person name="Forbes G."/>
            <person name="Novohradska S."/>
            <person name="Ferling I."/>
            <person name="Riege K."/>
            <person name="Groth M."/>
            <person name="Westermann M."/>
            <person name="Marz M."/>
            <person name="Spaller T."/>
            <person name="Winckler T."/>
            <person name="Schaap P."/>
            <person name="Glockner G."/>
        </authorList>
    </citation>
    <scope>NUCLEOTIDE SEQUENCE [LARGE SCALE GENOMIC DNA]</scope>
    <source>
        <strain evidence="3 4">Jena</strain>
    </source>
</reference>
<dbReference type="Proteomes" id="UP000241769">
    <property type="component" value="Unassembled WGS sequence"/>
</dbReference>
<proteinExistence type="predicted"/>
<dbReference type="InParanoid" id="A0A2P6NCA1"/>
<evidence type="ECO:0000313" key="3">
    <source>
        <dbReference type="EMBL" id="PRP81594.1"/>
    </source>
</evidence>
<gene>
    <name evidence="3" type="ORF">PROFUN_01101</name>
</gene>
<protein>
    <recommendedName>
        <fullName evidence="2">CUE domain-containing protein</fullName>
    </recommendedName>
</protein>
<accession>A0A2P6NCA1</accession>
<name>A0A2P6NCA1_9EUKA</name>
<dbReference type="OrthoDB" id="19394at2759"/>
<dbReference type="Gene3D" id="3.15.10.10">
    <property type="entry name" value="Bactericidal permeability-increasing protein, domain 1"/>
    <property type="match status" value="1"/>
</dbReference>
<keyword evidence="1" id="KW-0175">Coiled coil</keyword>
<dbReference type="InterPro" id="IPR017943">
    <property type="entry name" value="Bactericidal_perm-incr_a/b_dom"/>
</dbReference>
<dbReference type="GO" id="GO:0008289">
    <property type="term" value="F:lipid binding"/>
    <property type="evidence" value="ECO:0007669"/>
    <property type="project" value="InterPro"/>
</dbReference>
<dbReference type="InterPro" id="IPR003892">
    <property type="entry name" value="CUE"/>
</dbReference>